<feature type="region of interest" description="Disordered" evidence="1">
    <location>
        <begin position="147"/>
        <end position="186"/>
    </location>
</feature>
<dbReference type="Proteomes" id="UP000632740">
    <property type="component" value="Unassembled WGS sequence"/>
</dbReference>
<comment type="caution">
    <text evidence="3">The sequence shown here is derived from an EMBL/GenBank/DDBJ whole genome shotgun (WGS) entry which is preliminary data.</text>
</comment>
<proteinExistence type="predicted"/>
<dbReference type="AlphaFoldDB" id="A0A919P3Z4"/>
<feature type="region of interest" description="Disordered" evidence="1">
    <location>
        <begin position="41"/>
        <end position="65"/>
    </location>
</feature>
<name>A0A919P3Z4_9CELL</name>
<evidence type="ECO:0000313" key="3">
    <source>
        <dbReference type="EMBL" id="GIG22803.1"/>
    </source>
</evidence>
<evidence type="ECO:0000256" key="2">
    <source>
        <dbReference type="SAM" id="SignalP"/>
    </source>
</evidence>
<feature type="signal peptide" evidence="2">
    <location>
        <begin position="1"/>
        <end position="33"/>
    </location>
</feature>
<keyword evidence="2" id="KW-0732">Signal</keyword>
<evidence type="ECO:0008006" key="5">
    <source>
        <dbReference type="Google" id="ProtNLM"/>
    </source>
</evidence>
<accession>A0A919P3Z4</accession>
<dbReference type="EMBL" id="BONK01000013">
    <property type="protein sequence ID" value="GIG22803.1"/>
    <property type="molecule type" value="Genomic_DNA"/>
</dbReference>
<organism evidence="3 4">
    <name type="scientific">Cellulomonas chitinilytica</name>
    <dbReference type="NCBI Taxonomy" id="398759"/>
    <lineage>
        <taxon>Bacteria</taxon>
        <taxon>Bacillati</taxon>
        <taxon>Actinomycetota</taxon>
        <taxon>Actinomycetes</taxon>
        <taxon>Micrococcales</taxon>
        <taxon>Cellulomonadaceae</taxon>
        <taxon>Cellulomonas</taxon>
    </lineage>
</organism>
<evidence type="ECO:0000313" key="4">
    <source>
        <dbReference type="Proteomes" id="UP000632740"/>
    </source>
</evidence>
<keyword evidence="4" id="KW-1185">Reference proteome</keyword>
<feature type="chain" id="PRO_5039233810" description="Lipoprotein" evidence="2">
    <location>
        <begin position="34"/>
        <end position="204"/>
    </location>
</feature>
<gene>
    <name evidence="3" type="ORF">Cch01nite_35270</name>
</gene>
<dbReference type="RefSeq" id="WP_203757813.1">
    <property type="nucleotide sequence ID" value="NZ_BONK01000013.1"/>
</dbReference>
<evidence type="ECO:0000256" key="1">
    <source>
        <dbReference type="SAM" id="MobiDB-lite"/>
    </source>
</evidence>
<sequence>MTTIDTRPHPTRTSRPPLRHLLCALGAVGVVLAAAACTADTPSSALPGATGDADPGSTPSASASLDPEDAMLQWARCMREQGVDVPDPVDGKVTVDGKGLSPEQMQAAEDACATWQEMAEPQDDGRELSEEQKQAFLDQAQCMRDRGWDVSDPEFDGGRVTQHHHRSPDGAATPGEPKPGDPQFEQDLLECADEAGVEPPQNEG</sequence>
<reference evidence="3" key="1">
    <citation type="submission" date="2021-01" db="EMBL/GenBank/DDBJ databases">
        <title>Whole genome shotgun sequence of Cellulomonas chitinilytica NBRC 110799.</title>
        <authorList>
            <person name="Komaki H."/>
            <person name="Tamura T."/>
        </authorList>
    </citation>
    <scope>NUCLEOTIDE SEQUENCE</scope>
    <source>
        <strain evidence="3">NBRC 110799</strain>
    </source>
</reference>
<protein>
    <recommendedName>
        <fullName evidence="5">Lipoprotein</fullName>
    </recommendedName>
</protein>